<dbReference type="CDD" id="cd01335">
    <property type="entry name" value="Radical_SAM"/>
    <property type="match status" value="1"/>
</dbReference>
<feature type="binding site" evidence="8">
    <location>
        <position position="71"/>
    </location>
    <ligand>
        <name>S-adenosyl-L-methionine</name>
        <dbReference type="ChEBI" id="CHEBI:59789"/>
    </ligand>
</feature>
<comment type="caution">
    <text evidence="8">Lacks conserved residue(s) required for the propagation of feature annotation.</text>
</comment>
<dbReference type="HAMAP" id="MF_00917">
    <property type="entry name" value="QueE"/>
    <property type="match status" value="1"/>
</dbReference>
<comment type="similarity">
    <text evidence="8">Belongs to the radical SAM superfamily. 7-carboxy-7-deazaguanine synthase family.</text>
</comment>
<keyword evidence="4 8" id="KW-0460">Magnesium</keyword>
<dbReference type="AlphaFoldDB" id="A0A7C0U1L8"/>
<dbReference type="EMBL" id="DRBS01000039">
    <property type="protein sequence ID" value="HDD43423.1"/>
    <property type="molecule type" value="Genomic_DNA"/>
</dbReference>
<sequence length="211" mass="24760">MLKINELFYSLQGETSYIGLPCIFIRLTGCNLRCKYCDTKYAYTEGKEYNLDKIISFVSRFQIKLVMITGGEPLLQKEVIPLIEELISIGYKVLIETNGSLPINILPEKAICIMDIKCPGSGMSEYMMWENIDYLKEKDEVKFVISDYNDYVWAKDILRKYELLKRCQVLFSPVFQKLDLRVLVEWILKDELFVRVQPQLHKFIWGEKRGV</sequence>
<evidence type="ECO:0000256" key="4">
    <source>
        <dbReference type="ARBA" id="ARBA00022842"/>
    </source>
</evidence>
<dbReference type="UniPathway" id="UPA00391"/>
<feature type="binding site" evidence="8">
    <location>
        <position position="39"/>
    </location>
    <ligand>
        <name>Mg(2+)</name>
        <dbReference type="ChEBI" id="CHEBI:18420"/>
    </ligand>
</feature>
<evidence type="ECO:0000256" key="5">
    <source>
        <dbReference type="ARBA" id="ARBA00023004"/>
    </source>
</evidence>
<evidence type="ECO:0000313" key="10">
    <source>
        <dbReference type="EMBL" id="HDD43423.1"/>
    </source>
</evidence>
<comment type="cofactor">
    <cofactor evidence="8">
        <name>[4Fe-4S] cluster</name>
        <dbReference type="ChEBI" id="CHEBI:49883"/>
    </cofactor>
    <text evidence="8">Binds 1 [4Fe-4S] cluster. The cluster is coordinated with 3 cysteines and an exchangeable S-adenosyl-L-methionine.</text>
</comment>
<comment type="cofactor">
    <cofactor evidence="8">
        <name>Mg(2+)</name>
        <dbReference type="ChEBI" id="CHEBI:18420"/>
    </cofactor>
</comment>
<dbReference type="GO" id="GO:1904047">
    <property type="term" value="F:S-adenosyl-L-methionine binding"/>
    <property type="evidence" value="ECO:0007669"/>
    <property type="project" value="UniProtKB-UniRule"/>
</dbReference>
<protein>
    <recommendedName>
        <fullName evidence="8">7-carboxy-7-deazaguanine synthase</fullName>
        <shortName evidence="8">CDG synthase</shortName>
        <ecNumber evidence="8">4.3.99.3</ecNumber>
    </recommendedName>
    <alternativeName>
        <fullName evidence="8">Queuosine biosynthesis protein QueE</fullName>
    </alternativeName>
</protein>
<evidence type="ECO:0000256" key="6">
    <source>
        <dbReference type="ARBA" id="ARBA00023014"/>
    </source>
</evidence>
<dbReference type="InterPro" id="IPR007197">
    <property type="entry name" value="rSAM"/>
</dbReference>
<comment type="pathway">
    <text evidence="8">Purine metabolism; 7-cyano-7-deazaguanine biosynthesis.</text>
</comment>
<dbReference type="InterPro" id="IPR024924">
    <property type="entry name" value="7-CO-7-deazaguanine_synth-like"/>
</dbReference>
<comment type="function">
    <text evidence="8">Catalyzes the complex heterocyclic radical-mediated conversion of 6-carboxy-5,6,7,8-tetrahydropterin (CPH4) to 7-carboxy-7-deazaguanine (CDG), a step common to the biosynthetic pathways of all 7-deazapurine-containing compounds.</text>
</comment>
<dbReference type="PANTHER" id="PTHR42836:SF1">
    <property type="entry name" value="7-CARBOXY-7-DEAZAGUANINE SYNTHASE"/>
    <property type="match status" value="1"/>
</dbReference>
<dbReference type="Gene3D" id="3.20.20.70">
    <property type="entry name" value="Aldolase class I"/>
    <property type="match status" value="1"/>
</dbReference>
<dbReference type="GO" id="GO:0051539">
    <property type="term" value="F:4 iron, 4 sulfur cluster binding"/>
    <property type="evidence" value="ECO:0007669"/>
    <property type="project" value="UniProtKB-UniRule"/>
</dbReference>
<evidence type="ECO:0000256" key="8">
    <source>
        <dbReference type="HAMAP-Rule" id="MF_00917"/>
    </source>
</evidence>
<dbReference type="GO" id="GO:0016840">
    <property type="term" value="F:carbon-nitrogen lyase activity"/>
    <property type="evidence" value="ECO:0007669"/>
    <property type="project" value="UniProtKB-UniRule"/>
</dbReference>
<comment type="cofactor">
    <cofactor evidence="8">
        <name>S-adenosyl-L-methionine</name>
        <dbReference type="ChEBI" id="CHEBI:59789"/>
    </cofactor>
    <text evidence="8">Binds 1 S-adenosyl-L-methionine per subunit.</text>
</comment>
<dbReference type="PIRSF" id="PIRSF000370">
    <property type="entry name" value="QueE"/>
    <property type="match status" value="1"/>
</dbReference>
<keyword evidence="8" id="KW-0671">Queuosine biosynthesis</keyword>
<feature type="binding site" evidence="8">
    <location>
        <begin position="11"/>
        <end position="13"/>
    </location>
    <ligand>
        <name>substrate</name>
    </ligand>
</feature>
<evidence type="ECO:0000256" key="3">
    <source>
        <dbReference type="ARBA" id="ARBA00022723"/>
    </source>
</evidence>
<dbReference type="PANTHER" id="PTHR42836">
    <property type="entry name" value="7-CARBOXY-7-DEAZAGUANINE SYNTHASE"/>
    <property type="match status" value="1"/>
</dbReference>
<comment type="catalytic activity">
    <reaction evidence="8">
        <text>6-carboxy-5,6,7,8-tetrahydropterin + H(+) = 7-carboxy-7-carbaguanine + NH4(+)</text>
        <dbReference type="Rhea" id="RHEA:27974"/>
        <dbReference type="ChEBI" id="CHEBI:15378"/>
        <dbReference type="ChEBI" id="CHEBI:28938"/>
        <dbReference type="ChEBI" id="CHEBI:61032"/>
        <dbReference type="ChEBI" id="CHEBI:61036"/>
        <dbReference type="EC" id="4.3.99.3"/>
    </reaction>
</comment>
<keyword evidence="6 8" id="KW-0411">Iron-sulfur</keyword>
<feature type="binding site" evidence="8">
    <location>
        <position position="37"/>
    </location>
    <ligand>
        <name>[4Fe-4S] cluster</name>
        <dbReference type="ChEBI" id="CHEBI:49883"/>
        <note>4Fe-4S-S-AdoMet</note>
    </ligand>
</feature>
<evidence type="ECO:0000256" key="7">
    <source>
        <dbReference type="ARBA" id="ARBA00023239"/>
    </source>
</evidence>
<organism evidence="10">
    <name type="scientific">Desulfofervidus auxilii</name>
    <dbReference type="NCBI Taxonomy" id="1621989"/>
    <lineage>
        <taxon>Bacteria</taxon>
        <taxon>Pseudomonadati</taxon>
        <taxon>Thermodesulfobacteriota</taxon>
        <taxon>Candidatus Desulfofervidia</taxon>
        <taxon>Candidatus Desulfofervidales</taxon>
        <taxon>Candidatus Desulfofervidaceae</taxon>
        <taxon>Candidatus Desulfofervidus</taxon>
    </lineage>
</organism>
<feature type="binding site" evidence="8">
    <location>
        <position position="69"/>
    </location>
    <ligand>
        <name>substrate</name>
    </ligand>
</feature>
<dbReference type="InterPro" id="IPR013785">
    <property type="entry name" value="Aldolase_TIM"/>
</dbReference>
<dbReference type="InterPro" id="IPR058240">
    <property type="entry name" value="rSAM_sf"/>
</dbReference>
<dbReference type="SFLD" id="SFLDS00029">
    <property type="entry name" value="Radical_SAM"/>
    <property type="match status" value="1"/>
</dbReference>
<reference evidence="10" key="1">
    <citation type="journal article" date="2020" name="mSystems">
        <title>Genome- and Community-Level Interaction Insights into Carbon Utilization and Element Cycling Functions of Hydrothermarchaeota in Hydrothermal Sediment.</title>
        <authorList>
            <person name="Zhou Z."/>
            <person name="Liu Y."/>
            <person name="Xu W."/>
            <person name="Pan J."/>
            <person name="Luo Z.H."/>
            <person name="Li M."/>
        </authorList>
    </citation>
    <scope>NUCLEOTIDE SEQUENCE [LARGE SCALE GENOMIC DNA]</scope>
    <source>
        <strain evidence="10">HyVt-233</strain>
    </source>
</reference>
<dbReference type="GO" id="GO:0000287">
    <property type="term" value="F:magnesium ion binding"/>
    <property type="evidence" value="ECO:0007669"/>
    <property type="project" value="UniProtKB-UniRule"/>
</dbReference>
<feature type="binding site" evidence="8">
    <location>
        <position position="34"/>
    </location>
    <ligand>
        <name>[4Fe-4S] cluster</name>
        <dbReference type="ChEBI" id="CHEBI:49883"/>
        <note>4Fe-4S-S-AdoMet</note>
    </ligand>
</feature>
<keyword evidence="2 8" id="KW-0949">S-adenosyl-L-methionine</keyword>
<dbReference type="GO" id="GO:0008616">
    <property type="term" value="P:tRNA queuosine(34) biosynthetic process"/>
    <property type="evidence" value="ECO:0007669"/>
    <property type="project" value="UniProtKB-UniRule"/>
</dbReference>
<comment type="subunit">
    <text evidence="8">Homodimer.</text>
</comment>
<accession>A0A7C0U1L8</accession>
<keyword evidence="7 8" id="KW-0456">Lyase</keyword>
<keyword evidence="5 8" id="KW-0408">Iron</keyword>
<dbReference type="EC" id="4.3.99.3" evidence="8"/>
<name>A0A7C0U1L8_DESA2</name>
<evidence type="ECO:0000256" key="1">
    <source>
        <dbReference type="ARBA" id="ARBA00022485"/>
    </source>
</evidence>
<dbReference type="SUPFAM" id="SSF102114">
    <property type="entry name" value="Radical SAM enzymes"/>
    <property type="match status" value="1"/>
</dbReference>
<keyword evidence="3 8" id="KW-0479">Metal-binding</keyword>
<keyword evidence="1 8" id="KW-0004">4Fe-4S</keyword>
<feature type="domain" description="Radical SAM core" evidence="9">
    <location>
        <begin position="17"/>
        <end position="207"/>
    </location>
</feature>
<dbReference type="PROSITE" id="PS51918">
    <property type="entry name" value="RADICAL_SAM"/>
    <property type="match status" value="1"/>
</dbReference>
<dbReference type="Pfam" id="PF04055">
    <property type="entry name" value="Radical_SAM"/>
    <property type="match status" value="1"/>
</dbReference>
<proteinExistence type="inferred from homology"/>
<dbReference type="Proteomes" id="UP000886289">
    <property type="component" value="Unassembled WGS sequence"/>
</dbReference>
<gene>
    <name evidence="8" type="primary">queE</name>
    <name evidence="10" type="ORF">ENG63_00975</name>
</gene>
<feature type="binding site" evidence="8">
    <location>
        <begin position="36"/>
        <end position="38"/>
    </location>
    <ligand>
        <name>S-adenosyl-L-methionine</name>
        <dbReference type="ChEBI" id="CHEBI:59789"/>
    </ligand>
</feature>
<feature type="binding site" evidence="8">
    <location>
        <position position="26"/>
    </location>
    <ligand>
        <name>substrate</name>
    </ligand>
</feature>
<feature type="binding site" evidence="8">
    <location>
        <position position="30"/>
    </location>
    <ligand>
        <name>[4Fe-4S] cluster</name>
        <dbReference type="ChEBI" id="CHEBI:49883"/>
        <note>4Fe-4S-S-AdoMet</note>
    </ligand>
</feature>
<evidence type="ECO:0000256" key="2">
    <source>
        <dbReference type="ARBA" id="ARBA00022691"/>
    </source>
</evidence>
<comment type="caution">
    <text evidence="10">The sequence shown here is derived from an EMBL/GenBank/DDBJ whole genome shotgun (WGS) entry which is preliminary data.</text>
</comment>
<evidence type="ECO:0000259" key="9">
    <source>
        <dbReference type="PROSITE" id="PS51918"/>
    </source>
</evidence>